<dbReference type="Pfam" id="PF07350">
    <property type="entry name" value="Gig2-like"/>
    <property type="match status" value="1"/>
</dbReference>
<keyword evidence="2" id="KW-1185">Reference proteome</keyword>
<dbReference type="OrthoDB" id="8249012at2759"/>
<dbReference type="InterPro" id="IPR027443">
    <property type="entry name" value="IPNS-like_sf"/>
</dbReference>
<dbReference type="PANTHER" id="PTHR30613:SF1">
    <property type="entry name" value="DUF1479 DOMAIN PROTEIN (AFU_ORTHOLOGUE AFUA_5G09280)"/>
    <property type="match status" value="1"/>
</dbReference>
<comment type="caution">
    <text evidence="1">The sequence shown here is derived from an EMBL/GenBank/DDBJ whole genome shotgun (WGS) entry which is preliminary data.</text>
</comment>
<dbReference type="Proteomes" id="UP000053573">
    <property type="component" value="Unassembled WGS sequence"/>
</dbReference>
<dbReference type="InterPro" id="IPR010856">
    <property type="entry name" value="Gig2-like"/>
</dbReference>
<dbReference type="PANTHER" id="PTHR30613">
    <property type="entry name" value="UNCHARACTERIZED PROTEIN YBIU-RELATED"/>
    <property type="match status" value="1"/>
</dbReference>
<reference evidence="2" key="1">
    <citation type="journal article" date="2015" name="PLoS Genet.">
        <title>The dynamic genome and transcriptome of the human fungal pathogen Blastomyces and close relative Emmonsia.</title>
        <authorList>
            <person name="Munoz J.F."/>
            <person name="Gauthier G.M."/>
            <person name="Desjardins C.A."/>
            <person name="Gallo J.E."/>
            <person name="Holder J."/>
            <person name="Sullivan T.D."/>
            <person name="Marty A.J."/>
            <person name="Carmen J.C."/>
            <person name="Chen Z."/>
            <person name="Ding L."/>
            <person name="Gujja S."/>
            <person name="Magrini V."/>
            <person name="Misas E."/>
            <person name="Mitreva M."/>
            <person name="Priest M."/>
            <person name="Saif S."/>
            <person name="Whiston E.A."/>
            <person name="Young S."/>
            <person name="Zeng Q."/>
            <person name="Goldman W.E."/>
            <person name="Mardis E.R."/>
            <person name="Taylor J.W."/>
            <person name="McEwen J.G."/>
            <person name="Clay O.K."/>
            <person name="Klein B.S."/>
            <person name="Cuomo C.A."/>
        </authorList>
    </citation>
    <scope>NUCLEOTIDE SEQUENCE [LARGE SCALE GENOMIC DNA]</scope>
    <source>
        <strain evidence="2">UAMH 139</strain>
    </source>
</reference>
<dbReference type="STRING" id="2060906.A0A0H1BAE0"/>
<accession>A0A0H1BAE0</accession>
<proteinExistence type="predicted"/>
<evidence type="ECO:0000313" key="1">
    <source>
        <dbReference type="EMBL" id="KLJ06221.1"/>
    </source>
</evidence>
<evidence type="ECO:0008006" key="3">
    <source>
        <dbReference type="Google" id="ProtNLM"/>
    </source>
</evidence>
<dbReference type="Gene3D" id="2.60.120.330">
    <property type="entry name" value="B-lactam Antibiotic, Isopenicillin N Synthase, Chain"/>
    <property type="match status" value="1"/>
</dbReference>
<protein>
    <recommendedName>
        <fullName evidence="3">DUF1479 domain protein</fullName>
    </recommendedName>
</protein>
<sequence>MALLKFVPQTGIRTAIIRTAIRTSIRTRASSTSSQPIKAEGDISSVFPSLRPDYKPEPLPRRFKDLKLSLFQPNGAALKKSWLRLLASLEHEVEDIRKTGSNVIPSIDYSEVLSGKVAPGKLAEIRRRGCVIIRGVIPKSTALDLKQQAREYISANRSLVKAFPPDSPAVYELYWSPSQVTARAHPNILQTQRFLLGIWHSSDPRTQLSRTYPVSYADRFRIRDPGDAKFALGPHADGGSLERWEDPEYSKVYQKILDGSWEEYDPFDARHRVHSKMDLYNGAGACSMLRFFQGWLSMSDTGPGEGTLHICPMLKHSTAYTILRPFFDVQTSEPLLDSSFPGSVPGACQEYSDHSHPHLELSATMVSVPQVEPGDYVAWHCDSLHSVDKEHRGKGDSSVLYIPATPLCEMNARYLEKQRQAALLYSPPWDFPNAGGPGEFGFAGTVDWSKLSHDGLQAMGMGAAPWQVQEGMSQGEKEAIEIANSIVFG</sequence>
<name>A0A0H1BAE0_9EURO</name>
<dbReference type="EMBL" id="LDEV01003243">
    <property type="protein sequence ID" value="KLJ06221.1"/>
    <property type="molecule type" value="Genomic_DNA"/>
</dbReference>
<organism evidence="1 2">
    <name type="scientific">Blastomyces silverae</name>
    <dbReference type="NCBI Taxonomy" id="2060906"/>
    <lineage>
        <taxon>Eukaryota</taxon>
        <taxon>Fungi</taxon>
        <taxon>Dikarya</taxon>
        <taxon>Ascomycota</taxon>
        <taxon>Pezizomycotina</taxon>
        <taxon>Eurotiomycetes</taxon>
        <taxon>Eurotiomycetidae</taxon>
        <taxon>Onygenales</taxon>
        <taxon>Ajellomycetaceae</taxon>
        <taxon>Blastomyces</taxon>
    </lineage>
</organism>
<evidence type="ECO:0000313" key="2">
    <source>
        <dbReference type="Proteomes" id="UP000053573"/>
    </source>
</evidence>
<gene>
    <name evidence="1" type="ORF">EMPG_10351</name>
</gene>
<dbReference type="AlphaFoldDB" id="A0A0H1BAE0"/>
<dbReference type="SUPFAM" id="SSF51197">
    <property type="entry name" value="Clavaminate synthase-like"/>
    <property type="match status" value="1"/>
</dbReference>